<dbReference type="SUPFAM" id="SSF57997">
    <property type="entry name" value="Tropomyosin"/>
    <property type="match status" value="1"/>
</dbReference>
<dbReference type="EMBL" id="JBICBT010000551">
    <property type="protein sequence ID" value="KAL3109979.1"/>
    <property type="molecule type" value="Genomic_DNA"/>
</dbReference>
<comment type="caution">
    <text evidence="1">The sequence shown here is derived from an EMBL/GenBank/DDBJ whole genome shotgun (WGS) entry which is preliminary data.</text>
</comment>
<name>A0ABD2L486_9BILA</name>
<evidence type="ECO:0000313" key="1">
    <source>
        <dbReference type="EMBL" id="KAL3109979.1"/>
    </source>
</evidence>
<protein>
    <submittedName>
        <fullName evidence="1">Uncharacterized protein</fullName>
    </submittedName>
</protein>
<accession>A0ABD2L486</accession>
<evidence type="ECO:0000313" key="2">
    <source>
        <dbReference type="Proteomes" id="UP001620626"/>
    </source>
</evidence>
<proteinExistence type="predicted"/>
<gene>
    <name evidence="1" type="ORF">niasHT_017352</name>
</gene>
<keyword evidence="2" id="KW-1185">Reference proteome</keyword>
<dbReference type="Proteomes" id="UP001620626">
    <property type="component" value="Unassembled WGS sequence"/>
</dbReference>
<reference evidence="1 2" key="1">
    <citation type="submission" date="2024-10" db="EMBL/GenBank/DDBJ databases">
        <authorList>
            <person name="Kim D."/>
        </authorList>
    </citation>
    <scope>NUCLEOTIDE SEQUENCE [LARGE SCALE GENOMIC DNA]</scope>
    <source>
        <strain evidence="1">BH-2024</strain>
    </source>
</reference>
<organism evidence="1 2">
    <name type="scientific">Heterodera trifolii</name>
    <dbReference type="NCBI Taxonomy" id="157864"/>
    <lineage>
        <taxon>Eukaryota</taxon>
        <taxon>Metazoa</taxon>
        <taxon>Ecdysozoa</taxon>
        <taxon>Nematoda</taxon>
        <taxon>Chromadorea</taxon>
        <taxon>Rhabditida</taxon>
        <taxon>Tylenchina</taxon>
        <taxon>Tylenchomorpha</taxon>
        <taxon>Tylenchoidea</taxon>
        <taxon>Heteroderidae</taxon>
        <taxon>Heteroderinae</taxon>
        <taxon>Heterodera</taxon>
    </lineage>
</organism>
<sequence length="397" mass="45310">MFHSGTTTICQRLHENCNNSNNFSPNYDNSININNFNTHTNYINYDSNYSSIDSDYNFNNHYDPNYSNIDTDCNFSYNYDINNSNIGSNYYFYNDYDSNYNDSNYSNYDSNYNNYHFDYNNYDSDYNNYDSDYNNYDSDYNNYDSNYNNYDSNYNNYDSNYNNYDSNYNNYDSNYNNYDSNYNNYDSNYNNYDSNYNNYDSDYNQYNNNDYNHYYNNHNNNNNNFSGFGIGIVFSRELDNCFVCTACTATLVFDRHQGGIAAPTQPACPVTACPGGTNAEPLPRGAAAFDVQQNAQCASPCVCDTANVCYQPSGVLNGNILVRLTTQCPADCAISDGCTIQALVRGTSPNTRGCFARQGTTVCAYQIGSTFNVKSVSLDVSYLDTLTCAGKVCHDFD</sequence>
<dbReference type="AlphaFoldDB" id="A0ABD2L486"/>